<organism evidence="1 2">
    <name type="scientific">Trichonephila clavata</name>
    <name type="common">Joro spider</name>
    <name type="synonym">Nephila clavata</name>
    <dbReference type="NCBI Taxonomy" id="2740835"/>
    <lineage>
        <taxon>Eukaryota</taxon>
        <taxon>Metazoa</taxon>
        <taxon>Ecdysozoa</taxon>
        <taxon>Arthropoda</taxon>
        <taxon>Chelicerata</taxon>
        <taxon>Arachnida</taxon>
        <taxon>Araneae</taxon>
        <taxon>Araneomorphae</taxon>
        <taxon>Entelegynae</taxon>
        <taxon>Araneoidea</taxon>
        <taxon>Nephilidae</taxon>
        <taxon>Trichonephila</taxon>
    </lineage>
</organism>
<evidence type="ECO:0000313" key="1">
    <source>
        <dbReference type="EMBL" id="GFR13885.1"/>
    </source>
</evidence>
<dbReference type="AlphaFoldDB" id="A0A8X6LL66"/>
<name>A0A8X6LL66_TRICU</name>
<keyword evidence="2" id="KW-1185">Reference proteome</keyword>
<evidence type="ECO:0000313" key="2">
    <source>
        <dbReference type="Proteomes" id="UP000887116"/>
    </source>
</evidence>
<reference evidence="1" key="1">
    <citation type="submission" date="2020-07" db="EMBL/GenBank/DDBJ databases">
        <title>Multicomponent nature underlies the extraordinary mechanical properties of spider dragline silk.</title>
        <authorList>
            <person name="Kono N."/>
            <person name="Nakamura H."/>
            <person name="Mori M."/>
            <person name="Yoshida Y."/>
            <person name="Ohtoshi R."/>
            <person name="Malay A.D."/>
            <person name="Moran D.A.P."/>
            <person name="Tomita M."/>
            <person name="Numata K."/>
            <person name="Arakawa K."/>
        </authorList>
    </citation>
    <scope>NUCLEOTIDE SEQUENCE</scope>
</reference>
<dbReference type="EMBL" id="BMAO01027002">
    <property type="protein sequence ID" value="GFR13885.1"/>
    <property type="molecule type" value="Genomic_DNA"/>
</dbReference>
<dbReference type="OrthoDB" id="10604243at2759"/>
<dbReference type="Proteomes" id="UP000887116">
    <property type="component" value="Unassembled WGS sequence"/>
</dbReference>
<gene>
    <name evidence="1" type="primary">Ltn1</name>
    <name evidence="1" type="ORF">TNCT_715631</name>
</gene>
<comment type="caution">
    <text evidence="1">The sequence shown here is derived from an EMBL/GenBank/DDBJ whole genome shotgun (WGS) entry which is preliminary data.</text>
</comment>
<protein>
    <submittedName>
        <fullName evidence="1">E3 ubiquitin-protein ligase listerin</fullName>
    </submittedName>
</protein>
<sequence length="164" mass="19067">MKRQSVFRNIFVLFSSVQKYLAIHKPDLNSTLFISHKLMDVFLPASHTWDSLKEDLIINLLPSFLKNKIFYPVPIDEELSYPEDSVKKFNLAVDVISNILCSDFSVSLDSEVNSTFYVHYINEQFLQLLWCLTFNKGIETLEVNIEFLVLVIKIKNRKPFLAST</sequence>
<accession>A0A8X6LL66</accession>
<proteinExistence type="predicted"/>